<comment type="caution">
    <text evidence="10">The sequence shown here is derived from an EMBL/GenBank/DDBJ whole genome shotgun (WGS) entry which is preliminary data.</text>
</comment>
<evidence type="ECO:0000256" key="1">
    <source>
        <dbReference type="ARBA" id="ARBA00004123"/>
    </source>
</evidence>
<feature type="domain" description="C2H2-type" evidence="9">
    <location>
        <begin position="35"/>
        <end position="58"/>
    </location>
</feature>
<feature type="compositionally biased region" description="Low complexity" evidence="8">
    <location>
        <begin position="150"/>
        <end position="178"/>
    </location>
</feature>
<feature type="domain" description="C2H2-type" evidence="9">
    <location>
        <begin position="7"/>
        <end position="34"/>
    </location>
</feature>
<dbReference type="GO" id="GO:0000981">
    <property type="term" value="F:DNA-binding transcription factor activity, RNA polymerase II-specific"/>
    <property type="evidence" value="ECO:0007669"/>
    <property type="project" value="InterPro"/>
</dbReference>
<dbReference type="PANTHER" id="PTHR40626">
    <property type="entry name" value="MIP31509P"/>
    <property type="match status" value="1"/>
</dbReference>
<proteinExistence type="predicted"/>
<evidence type="ECO:0000256" key="7">
    <source>
        <dbReference type="PROSITE-ProRule" id="PRU00042"/>
    </source>
</evidence>
<dbReference type="FunFam" id="3.30.160.60:FF:002343">
    <property type="entry name" value="Zinc finger protein 33A"/>
    <property type="match status" value="1"/>
</dbReference>
<dbReference type="InterPro" id="IPR013087">
    <property type="entry name" value="Znf_C2H2_type"/>
</dbReference>
<gene>
    <name evidence="10" type="ORF">Cboi02_000605500</name>
</gene>
<dbReference type="SUPFAM" id="SSF57667">
    <property type="entry name" value="beta-beta-alpha zinc fingers"/>
    <property type="match status" value="1"/>
</dbReference>
<dbReference type="PROSITE" id="PS00028">
    <property type="entry name" value="ZINC_FINGER_C2H2_1"/>
    <property type="match status" value="2"/>
</dbReference>
<organism evidence="10 11">
    <name type="scientific">Candida boidinii</name>
    <name type="common">Yeast</name>
    <dbReference type="NCBI Taxonomy" id="5477"/>
    <lineage>
        <taxon>Eukaryota</taxon>
        <taxon>Fungi</taxon>
        <taxon>Dikarya</taxon>
        <taxon>Ascomycota</taxon>
        <taxon>Saccharomycotina</taxon>
        <taxon>Pichiomycetes</taxon>
        <taxon>Pichiales</taxon>
        <taxon>Pichiaceae</taxon>
        <taxon>Ogataea</taxon>
        <taxon>Ogataea/Candida clade</taxon>
    </lineage>
</organism>
<name>A0A9W6WLK3_CANBO</name>
<dbReference type="Proteomes" id="UP001165120">
    <property type="component" value="Unassembled WGS sequence"/>
</dbReference>
<dbReference type="EMBL" id="BSXN01003421">
    <property type="protein sequence ID" value="GME79234.1"/>
    <property type="molecule type" value="Genomic_DNA"/>
</dbReference>
<dbReference type="SMART" id="SM00355">
    <property type="entry name" value="ZnF_C2H2"/>
    <property type="match status" value="2"/>
</dbReference>
<evidence type="ECO:0000256" key="3">
    <source>
        <dbReference type="ARBA" id="ARBA00022737"/>
    </source>
</evidence>
<dbReference type="AlphaFoldDB" id="A0A9W6WLK3"/>
<evidence type="ECO:0000256" key="4">
    <source>
        <dbReference type="ARBA" id="ARBA00022771"/>
    </source>
</evidence>
<dbReference type="PANTHER" id="PTHR40626:SF34">
    <property type="entry name" value="ZINC FINGER PROTEIN YGR067C"/>
    <property type="match status" value="1"/>
</dbReference>
<dbReference type="GO" id="GO:0008270">
    <property type="term" value="F:zinc ion binding"/>
    <property type="evidence" value="ECO:0007669"/>
    <property type="project" value="UniProtKB-KW"/>
</dbReference>
<keyword evidence="2" id="KW-0479">Metal-binding</keyword>
<feature type="compositionally biased region" description="Polar residues" evidence="8">
    <location>
        <begin position="94"/>
        <end position="104"/>
    </location>
</feature>
<evidence type="ECO:0000256" key="8">
    <source>
        <dbReference type="SAM" id="MobiDB-lite"/>
    </source>
</evidence>
<evidence type="ECO:0000313" key="10">
    <source>
        <dbReference type="EMBL" id="GME79234.1"/>
    </source>
</evidence>
<sequence length="266" mass="29584">MAPQKCYICSFCARSFSRSEHKLRHERSHTKEKPFNCNICHNAFVRRDLLQRHCRTVHGLVLKANIEAAVSSTLDKDNQSTTANKKKINTTIASNPTKATSPATPQVKKLPSDNSQQTVSKSIGSKSLQSDDSTTTENNDDDDKNKPHTDSNNINNNNNNSQSSNSTTTVTTAPNTQGKQNILTERTIITLLTICKKFNHLSIGLNNSISNYLLLYGTSIQSSIPFINFNKLLTLTENDELLYLIICLGACECKDIRDSVISLMNF</sequence>
<keyword evidence="6" id="KW-0539">Nucleus</keyword>
<dbReference type="Gene3D" id="3.30.160.60">
    <property type="entry name" value="Classic Zinc Finger"/>
    <property type="match status" value="2"/>
</dbReference>
<dbReference type="InterPro" id="IPR036236">
    <property type="entry name" value="Znf_C2H2_sf"/>
</dbReference>
<dbReference type="GO" id="GO:0005634">
    <property type="term" value="C:nucleus"/>
    <property type="evidence" value="ECO:0007669"/>
    <property type="project" value="UniProtKB-SubCell"/>
</dbReference>
<dbReference type="InterPro" id="IPR051059">
    <property type="entry name" value="VerF-like"/>
</dbReference>
<keyword evidence="5" id="KW-0862">Zinc</keyword>
<evidence type="ECO:0000313" key="11">
    <source>
        <dbReference type="Proteomes" id="UP001165120"/>
    </source>
</evidence>
<dbReference type="GO" id="GO:0000785">
    <property type="term" value="C:chromatin"/>
    <property type="evidence" value="ECO:0007669"/>
    <property type="project" value="TreeGrafter"/>
</dbReference>
<evidence type="ECO:0000256" key="6">
    <source>
        <dbReference type="ARBA" id="ARBA00023242"/>
    </source>
</evidence>
<dbReference type="GO" id="GO:0000978">
    <property type="term" value="F:RNA polymerase II cis-regulatory region sequence-specific DNA binding"/>
    <property type="evidence" value="ECO:0007669"/>
    <property type="project" value="InterPro"/>
</dbReference>
<evidence type="ECO:0000259" key="9">
    <source>
        <dbReference type="PROSITE" id="PS50157"/>
    </source>
</evidence>
<keyword evidence="3" id="KW-0677">Repeat</keyword>
<keyword evidence="4 7" id="KW-0863">Zinc-finger</keyword>
<feature type="compositionally biased region" description="Polar residues" evidence="8">
    <location>
        <begin position="112"/>
        <end position="128"/>
    </location>
</feature>
<protein>
    <submittedName>
        <fullName evidence="10">Unnamed protein product</fullName>
    </submittedName>
</protein>
<accession>A0A9W6WLK3</accession>
<evidence type="ECO:0000256" key="2">
    <source>
        <dbReference type="ARBA" id="ARBA00022723"/>
    </source>
</evidence>
<feature type="region of interest" description="Disordered" evidence="8">
    <location>
        <begin position="72"/>
        <end position="178"/>
    </location>
</feature>
<keyword evidence="11" id="KW-1185">Reference proteome</keyword>
<reference evidence="10" key="1">
    <citation type="submission" date="2023-04" db="EMBL/GenBank/DDBJ databases">
        <title>Candida boidinii NBRC 10035.</title>
        <authorList>
            <person name="Ichikawa N."/>
            <person name="Sato H."/>
            <person name="Tonouchi N."/>
        </authorList>
    </citation>
    <scope>NUCLEOTIDE SEQUENCE</scope>
    <source>
        <strain evidence="10">NBRC 10035</strain>
    </source>
</reference>
<comment type="subcellular location">
    <subcellularLocation>
        <location evidence="1">Nucleus</location>
    </subcellularLocation>
</comment>
<dbReference type="PROSITE" id="PS50157">
    <property type="entry name" value="ZINC_FINGER_C2H2_2"/>
    <property type="match status" value="2"/>
</dbReference>
<evidence type="ECO:0000256" key="5">
    <source>
        <dbReference type="ARBA" id="ARBA00022833"/>
    </source>
</evidence>